<dbReference type="Proteomes" id="UP000789570">
    <property type="component" value="Unassembled WGS sequence"/>
</dbReference>
<accession>A0A9N8Z7Z6</accession>
<protein>
    <submittedName>
        <fullName evidence="1">15964_t:CDS:1</fullName>
    </submittedName>
</protein>
<keyword evidence="2" id="KW-1185">Reference proteome</keyword>
<dbReference type="OrthoDB" id="2305733at2759"/>
<comment type="caution">
    <text evidence="1">The sequence shown here is derived from an EMBL/GenBank/DDBJ whole genome shotgun (WGS) entry which is preliminary data.</text>
</comment>
<reference evidence="1" key="1">
    <citation type="submission" date="2021-06" db="EMBL/GenBank/DDBJ databases">
        <authorList>
            <person name="Kallberg Y."/>
            <person name="Tangrot J."/>
            <person name="Rosling A."/>
        </authorList>
    </citation>
    <scope>NUCLEOTIDE SEQUENCE</scope>
    <source>
        <strain evidence="1">UK204</strain>
    </source>
</reference>
<evidence type="ECO:0000313" key="1">
    <source>
        <dbReference type="EMBL" id="CAG8471789.1"/>
    </source>
</evidence>
<gene>
    <name evidence="1" type="ORF">FCALED_LOCUS2260</name>
</gene>
<proteinExistence type="predicted"/>
<sequence length="240" mass="28736">MSFFYSTINITDEPHNTFIRTLCSKILSHPYRQIDSSSFLHLGYHSYSNNEFDNLIQKTFNSKKFINHENSIYIKYQRNTLKTILPVCKRWFQPLKNDLKNFNETRRGEYDEYFPRDNRLINKIGEIQPGFNYLIDFDHVKGCELIFGSDYGIYISITTQSNTSFRNNVRYNEMQEAHQRKQFAEKKYLNSAIRVLKATYTRNRPLEFEDEQDEKIARLIGKDHVDMIKPPHKLSWLTYI</sequence>
<evidence type="ECO:0000313" key="2">
    <source>
        <dbReference type="Proteomes" id="UP000789570"/>
    </source>
</evidence>
<name>A0A9N8Z7Z6_9GLOM</name>
<dbReference type="EMBL" id="CAJVPQ010000332">
    <property type="protein sequence ID" value="CAG8471789.1"/>
    <property type="molecule type" value="Genomic_DNA"/>
</dbReference>
<dbReference type="AlphaFoldDB" id="A0A9N8Z7Z6"/>
<organism evidence="1 2">
    <name type="scientific">Funneliformis caledonium</name>
    <dbReference type="NCBI Taxonomy" id="1117310"/>
    <lineage>
        <taxon>Eukaryota</taxon>
        <taxon>Fungi</taxon>
        <taxon>Fungi incertae sedis</taxon>
        <taxon>Mucoromycota</taxon>
        <taxon>Glomeromycotina</taxon>
        <taxon>Glomeromycetes</taxon>
        <taxon>Glomerales</taxon>
        <taxon>Glomeraceae</taxon>
        <taxon>Funneliformis</taxon>
    </lineage>
</organism>